<dbReference type="Gene3D" id="3.60.40.10">
    <property type="entry name" value="PPM-type phosphatase domain"/>
    <property type="match status" value="1"/>
</dbReference>
<name>A0A6B9ZCB9_9BACT</name>
<dbReference type="AlphaFoldDB" id="A0A6B9ZCB9"/>
<evidence type="ECO:0000259" key="1">
    <source>
        <dbReference type="Pfam" id="PF13672"/>
    </source>
</evidence>
<dbReference type="RefSeq" id="WP_162331461.1">
    <property type="nucleotide sequence ID" value="NZ_CP048113.1"/>
</dbReference>
<dbReference type="SUPFAM" id="SSF81606">
    <property type="entry name" value="PP2C-like"/>
    <property type="match status" value="1"/>
</dbReference>
<proteinExistence type="predicted"/>
<sequence length="240" mass="27761">MKIYTTLQRGRYHPINCEDYLFYDNINPHTFVAAVMDGSTMGRDSHLISTLTGKLLRKIVKAKSYADLRSLVNVSAEEHLADIARQLFQELNIIRNQVQLERYELMTTLILLVYDQKIDKAVLLIVGDGAICINGNISIFDQDNKPDYIGYHLAEHFDSWYQRQYRLTFQHIRDISISTDGVASFTPIKPVVAELDPIRFLLVDQEKSETDEMLNMKCKALEHQFNMRATDDVAIVRFIR</sequence>
<dbReference type="InterPro" id="IPR001932">
    <property type="entry name" value="PPM-type_phosphatase-like_dom"/>
</dbReference>
<gene>
    <name evidence="2" type="ORF">GWR21_09230</name>
</gene>
<dbReference type="Pfam" id="PF13672">
    <property type="entry name" value="PP2C_2"/>
    <property type="match status" value="1"/>
</dbReference>
<accession>A0A6B9ZCB9</accession>
<organism evidence="2 3">
    <name type="scientific">Chitinophaga agri</name>
    <dbReference type="NCBI Taxonomy" id="2703787"/>
    <lineage>
        <taxon>Bacteria</taxon>
        <taxon>Pseudomonadati</taxon>
        <taxon>Bacteroidota</taxon>
        <taxon>Chitinophagia</taxon>
        <taxon>Chitinophagales</taxon>
        <taxon>Chitinophagaceae</taxon>
        <taxon>Chitinophaga</taxon>
    </lineage>
</organism>
<dbReference type="EMBL" id="CP048113">
    <property type="protein sequence ID" value="QHS59766.1"/>
    <property type="molecule type" value="Genomic_DNA"/>
</dbReference>
<keyword evidence="3" id="KW-1185">Reference proteome</keyword>
<dbReference type="Proteomes" id="UP000476411">
    <property type="component" value="Chromosome"/>
</dbReference>
<dbReference type="InterPro" id="IPR036457">
    <property type="entry name" value="PPM-type-like_dom_sf"/>
</dbReference>
<protein>
    <submittedName>
        <fullName evidence="2">Protein phosphatase 2C domain-containing protein</fullName>
    </submittedName>
</protein>
<reference evidence="2 3" key="1">
    <citation type="submission" date="2020-01" db="EMBL/GenBank/DDBJ databases">
        <title>Complete genome sequence of Chitinophaga sp. H33E-04 isolated from quinoa roots.</title>
        <authorList>
            <person name="Weon H.-Y."/>
            <person name="Lee S.A."/>
        </authorList>
    </citation>
    <scope>NUCLEOTIDE SEQUENCE [LARGE SCALE GENOMIC DNA]</scope>
    <source>
        <strain evidence="2 3">H33E-04</strain>
    </source>
</reference>
<feature type="domain" description="PPM-type phosphatase" evidence="1">
    <location>
        <begin position="15"/>
        <end position="206"/>
    </location>
</feature>
<dbReference type="KEGG" id="chih:GWR21_09230"/>
<evidence type="ECO:0000313" key="2">
    <source>
        <dbReference type="EMBL" id="QHS59766.1"/>
    </source>
</evidence>
<evidence type="ECO:0000313" key="3">
    <source>
        <dbReference type="Proteomes" id="UP000476411"/>
    </source>
</evidence>